<keyword evidence="5" id="KW-1185">Reference proteome</keyword>
<dbReference type="GO" id="GO:0035888">
    <property type="term" value="F:isoguanine deaminase activity"/>
    <property type="evidence" value="ECO:0007669"/>
    <property type="project" value="TreeGrafter"/>
</dbReference>
<dbReference type="EMBL" id="CXWD01000003">
    <property type="protein sequence ID" value="CTQ65550.1"/>
    <property type="molecule type" value="Genomic_DNA"/>
</dbReference>
<dbReference type="Proteomes" id="UP000053235">
    <property type="component" value="Unassembled WGS sequence"/>
</dbReference>
<dbReference type="FunFam" id="3.20.20.140:FF:000019">
    <property type="entry name" value="Cytosine deaminase"/>
    <property type="match status" value="1"/>
</dbReference>
<dbReference type="PANTHER" id="PTHR32027">
    <property type="entry name" value="CYTOSINE DEAMINASE"/>
    <property type="match status" value="1"/>
</dbReference>
<dbReference type="SUPFAM" id="SSF51338">
    <property type="entry name" value="Composite domain of metallo-dependent hydrolases"/>
    <property type="match status" value="1"/>
</dbReference>
<dbReference type="SUPFAM" id="SSF51556">
    <property type="entry name" value="Metallo-dependent hydrolases"/>
    <property type="match status" value="1"/>
</dbReference>
<name>A0A0M6ZTZ5_9HYPH</name>
<keyword evidence="2 4" id="KW-0378">Hydrolase</keyword>
<dbReference type="CDD" id="cd01293">
    <property type="entry name" value="Bact_CD"/>
    <property type="match status" value="1"/>
</dbReference>
<dbReference type="InterPro" id="IPR013108">
    <property type="entry name" value="Amidohydro_3"/>
</dbReference>
<dbReference type="Gene3D" id="2.30.40.10">
    <property type="entry name" value="Urease, subunit C, domain 1"/>
    <property type="match status" value="1"/>
</dbReference>
<keyword evidence="1" id="KW-0479">Metal-binding</keyword>
<dbReference type="InterPro" id="IPR011059">
    <property type="entry name" value="Metal-dep_hydrolase_composite"/>
</dbReference>
<dbReference type="GO" id="GO:0046872">
    <property type="term" value="F:metal ion binding"/>
    <property type="evidence" value="ECO:0007669"/>
    <property type="project" value="UniProtKB-KW"/>
</dbReference>
<proteinExistence type="predicted"/>
<feature type="domain" description="Amidohydrolase 3" evidence="3">
    <location>
        <begin position="211"/>
        <end position="403"/>
    </location>
</feature>
<reference evidence="5" key="1">
    <citation type="submission" date="2015-07" db="EMBL/GenBank/DDBJ databases">
        <authorList>
            <person name="Rodrigo-Torres Lidia"/>
            <person name="Arahal R.David."/>
        </authorList>
    </citation>
    <scope>NUCLEOTIDE SEQUENCE [LARGE SCALE GENOMIC DNA]</scope>
    <source>
        <strain evidence="5">CECT 5112</strain>
    </source>
</reference>
<dbReference type="OrthoDB" id="9815027at2"/>
<dbReference type="NCBIfam" id="NF005759">
    <property type="entry name" value="PRK07583.1"/>
    <property type="match status" value="1"/>
</dbReference>
<dbReference type="PANTHER" id="PTHR32027:SF0">
    <property type="entry name" value="CYTOSINE DEAMINASE"/>
    <property type="match status" value="1"/>
</dbReference>
<dbReference type="GO" id="GO:0006209">
    <property type="term" value="P:cytosine catabolic process"/>
    <property type="evidence" value="ECO:0007669"/>
    <property type="project" value="TreeGrafter"/>
</dbReference>
<evidence type="ECO:0000256" key="1">
    <source>
        <dbReference type="ARBA" id="ARBA00022723"/>
    </source>
</evidence>
<dbReference type="STRING" id="388408.LAX5112_00673"/>
<protein>
    <submittedName>
        <fullName evidence="4">Cytosine deaminase</fullName>
        <ecNumber evidence="4">3.5.4.1</ecNumber>
    </submittedName>
</protein>
<dbReference type="RefSeq" id="WP_055670621.1">
    <property type="nucleotide sequence ID" value="NZ_CXWD01000003.1"/>
</dbReference>
<dbReference type="EC" id="3.5.4.1" evidence="4"/>
<evidence type="ECO:0000259" key="3">
    <source>
        <dbReference type="Pfam" id="PF07969"/>
    </source>
</evidence>
<organism evidence="4 5">
    <name type="scientific">Roseibium alexandrii</name>
    <dbReference type="NCBI Taxonomy" id="388408"/>
    <lineage>
        <taxon>Bacteria</taxon>
        <taxon>Pseudomonadati</taxon>
        <taxon>Pseudomonadota</taxon>
        <taxon>Alphaproteobacteria</taxon>
        <taxon>Hyphomicrobiales</taxon>
        <taxon>Stappiaceae</taxon>
        <taxon>Roseibium</taxon>
    </lineage>
</organism>
<dbReference type="InterPro" id="IPR052349">
    <property type="entry name" value="Metallo-hydrolase_Enzymes"/>
</dbReference>
<dbReference type="AlphaFoldDB" id="A0A0M6ZTZ5"/>
<gene>
    <name evidence="4" type="primary">codA_1</name>
    <name evidence="4" type="ORF">LAX5112_00673</name>
</gene>
<sequence length="439" mass="47804">MKPGWGAGYKGTGIIRNATVPACLLKGLQQTSVSELTARDIVFENGKLTQIAPAGTLPEGAGGLDLDGGLVLPTLVDVHTHLDKGHIWPREPNPDGTFQGALQAVGRDRSAYWCAEDVRARMDFSLKCAYAHGTGAIRTHLDSLPPQDDITWPIFAEMRSEWAGRIELQGVCLFGIDRLAEDNGYLHSIADRVSASGGVLGAVTYMVPDVDQHLESVFKAAMDRGLDLDFHVDETLDPAADTLRRIADVALRLGFDGKILCGHCCSLSVHSDDNISNTLDLVAEAGISVVSLPMCNMYLQDRTQGRTPRKRGVTLLHEMRARGIQVCVASDNTRDPFYAYGDMDLVEVYTQATRILHLDHPVGDWIHAVTETPASIMGLPTGRIAVGAPADLLLFHARNWNELLSRPAGPRRVLRAGCSIDQALPDYRELDRLLQKGTS</sequence>
<dbReference type="Gene3D" id="3.20.20.140">
    <property type="entry name" value="Metal-dependent hydrolases"/>
    <property type="match status" value="1"/>
</dbReference>
<accession>A0A0M6ZTZ5</accession>
<evidence type="ECO:0000256" key="2">
    <source>
        <dbReference type="ARBA" id="ARBA00022801"/>
    </source>
</evidence>
<dbReference type="Pfam" id="PF07969">
    <property type="entry name" value="Amidohydro_3"/>
    <property type="match status" value="1"/>
</dbReference>
<evidence type="ECO:0000313" key="5">
    <source>
        <dbReference type="Proteomes" id="UP000053235"/>
    </source>
</evidence>
<dbReference type="InterPro" id="IPR032466">
    <property type="entry name" value="Metal_Hydrolase"/>
</dbReference>
<dbReference type="GO" id="GO:0004131">
    <property type="term" value="F:cytosine deaminase activity"/>
    <property type="evidence" value="ECO:0007669"/>
    <property type="project" value="UniProtKB-EC"/>
</dbReference>
<evidence type="ECO:0000313" key="4">
    <source>
        <dbReference type="EMBL" id="CTQ65550.1"/>
    </source>
</evidence>